<gene>
    <name evidence="9" type="ORF">LSTR_LSTR012965</name>
</gene>
<feature type="transmembrane region" description="Helical" evidence="7">
    <location>
        <begin position="198"/>
        <end position="218"/>
    </location>
</feature>
<proteinExistence type="inferred from homology"/>
<dbReference type="OrthoDB" id="5965864at2759"/>
<dbReference type="GO" id="GO:0012505">
    <property type="term" value="C:endomembrane system"/>
    <property type="evidence" value="ECO:0007669"/>
    <property type="project" value="UniProtKB-SubCell"/>
</dbReference>
<dbReference type="PANTHER" id="PTHR10981:SF0">
    <property type="entry name" value="BATTENIN"/>
    <property type="match status" value="1"/>
</dbReference>
<dbReference type="PRINTS" id="PR01315">
    <property type="entry name" value="BATTENIN"/>
</dbReference>
<keyword evidence="4 7" id="KW-0812">Transmembrane</keyword>
<dbReference type="InterPro" id="IPR036259">
    <property type="entry name" value="MFS_trans_sf"/>
</dbReference>
<dbReference type="GO" id="GO:0007040">
    <property type="term" value="P:lysosome organization"/>
    <property type="evidence" value="ECO:0007669"/>
    <property type="project" value="TreeGrafter"/>
</dbReference>
<keyword evidence="5 7" id="KW-1133">Transmembrane helix</keyword>
<feature type="compositionally biased region" description="Basic and acidic residues" evidence="8">
    <location>
        <begin position="35"/>
        <end position="50"/>
    </location>
</feature>
<dbReference type="GO" id="GO:0051453">
    <property type="term" value="P:regulation of intracellular pH"/>
    <property type="evidence" value="ECO:0007669"/>
    <property type="project" value="TreeGrafter"/>
</dbReference>
<evidence type="ECO:0000256" key="1">
    <source>
        <dbReference type="ARBA" id="ARBA00004127"/>
    </source>
</evidence>
<comment type="caution">
    <text evidence="9">The sequence shown here is derived from an EMBL/GenBank/DDBJ whole genome shotgun (WGS) entry which is preliminary data.</text>
</comment>
<dbReference type="SMR" id="A0A482XJ79"/>
<evidence type="ECO:0000313" key="9">
    <source>
        <dbReference type="EMBL" id="RZF46105.1"/>
    </source>
</evidence>
<feature type="transmembrane region" description="Helical" evidence="7">
    <location>
        <begin position="375"/>
        <end position="396"/>
    </location>
</feature>
<feature type="region of interest" description="Disordered" evidence="8">
    <location>
        <begin position="1"/>
        <end position="72"/>
    </location>
</feature>
<dbReference type="STRING" id="195883.A0A482XJ79"/>
<keyword evidence="6 7" id="KW-0472">Membrane</keyword>
<dbReference type="FunCoup" id="A0A482XJ79">
    <property type="interactions" value="117"/>
</dbReference>
<protein>
    <recommendedName>
        <fullName evidence="7">Battenin</fullName>
    </recommendedName>
</protein>
<feature type="transmembrane region" description="Helical" evidence="7">
    <location>
        <begin position="429"/>
        <end position="450"/>
    </location>
</feature>
<dbReference type="Proteomes" id="UP000291343">
    <property type="component" value="Unassembled WGS sequence"/>
</dbReference>
<keyword evidence="10" id="KW-1185">Reference proteome</keyword>
<evidence type="ECO:0000256" key="5">
    <source>
        <dbReference type="ARBA" id="ARBA00022989"/>
    </source>
</evidence>
<evidence type="ECO:0000256" key="6">
    <source>
        <dbReference type="ARBA" id="ARBA00023136"/>
    </source>
</evidence>
<evidence type="ECO:0000256" key="3">
    <source>
        <dbReference type="ARBA" id="ARBA00022448"/>
    </source>
</evidence>
<evidence type="ECO:0000256" key="4">
    <source>
        <dbReference type="ARBA" id="ARBA00022692"/>
    </source>
</evidence>
<feature type="transmembrane region" description="Helical" evidence="7">
    <location>
        <begin position="462"/>
        <end position="486"/>
    </location>
</feature>
<dbReference type="InParanoid" id="A0A482XJ79"/>
<reference evidence="9 10" key="1">
    <citation type="journal article" date="2017" name="Gigascience">
        <title>Genome sequence of the small brown planthopper, Laodelphax striatellus.</title>
        <authorList>
            <person name="Zhu J."/>
            <person name="Jiang F."/>
            <person name="Wang X."/>
            <person name="Yang P."/>
            <person name="Bao Y."/>
            <person name="Zhao W."/>
            <person name="Wang W."/>
            <person name="Lu H."/>
            <person name="Wang Q."/>
            <person name="Cui N."/>
            <person name="Li J."/>
            <person name="Chen X."/>
            <person name="Luo L."/>
            <person name="Yu J."/>
            <person name="Kang L."/>
            <person name="Cui F."/>
        </authorList>
    </citation>
    <scope>NUCLEOTIDE SEQUENCE [LARGE SCALE GENOMIC DNA]</scope>
    <source>
        <strain evidence="9">Lst14</strain>
    </source>
</reference>
<dbReference type="Pfam" id="PF02487">
    <property type="entry name" value="CLN3"/>
    <property type="match status" value="2"/>
</dbReference>
<evidence type="ECO:0000256" key="2">
    <source>
        <dbReference type="ARBA" id="ARBA00007467"/>
    </source>
</evidence>
<feature type="transmembrane region" description="Helical" evidence="7">
    <location>
        <begin position="403"/>
        <end position="423"/>
    </location>
</feature>
<feature type="transmembrane region" description="Helical" evidence="7">
    <location>
        <begin position="331"/>
        <end position="355"/>
    </location>
</feature>
<feature type="transmembrane region" description="Helical" evidence="7">
    <location>
        <begin position="256"/>
        <end position="276"/>
    </location>
</feature>
<comment type="similarity">
    <text evidence="2 7">Belongs to the battenin family.</text>
</comment>
<accession>A0A482XJ79</accession>
<feature type="transmembrane region" description="Helical" evidence="7">
    <location>
        <begin position="224"/>
        <end position="249"/>
    </location>
</feature>
<feature type="compositionally biased region" description="Basic and acidic residues" evidence="8">
    <location>
        <begin position="1"/>
        <end position="10"/>
    </location>
</feature>
<dbReference type="AlphaFoldDB" id="A0A482XJ79"/>
<feature type="compositionally biased region" description="Polar residues" evidence="8">
    <location>
        <begin position="15"/>
        <end position="24"/>
    </location>
</feature>
<dbReference type="InterPro" id="IPR003492">
    <property type="entry name" value="Battenin_disease_Cln3"/>
</dbReference>
<organism evidence="9 10">
    <name type="scientific">Laodelphax striatellus</name>
    <name type="common">Small brown planthopper</name>
    <name type="synonym">Delphax striatella</name>
    <dbReference type="NCBI Taxonomy" id="195883"/>
    <lineage>
        <taxon>Eukaryota</taxon>
        <taxon>Metazoa</taxon>
        <taxon>Ecdysozoa</taxon>
        <taxon>Arthropoda</taxon>
        <taxon>Hexapoda</taxon>
        <taxon>Insecta</taxon>
        <taxon>Pterygota</taxon>
        <taxon>Neoptera</taxon>
        <taxon>Paraneoptera</taxon>
        <taxon>Hemiptera</taxon>
        <taxon>Auchenorrhyncha</taxon>
        <taxon>Fulgoroidea</taxon>
        <taxon>Delphacidae</taxon>
        <taxon>Criomorphinae</taxon>
        <taxon>Laodelphax</taxon>
    </lineage>
</organism>
<comment type="subcellular location">
    <subcellularLocation>
        <location evidence="1">Endomembrane system</location>
        <topology evidence="1">Multi-pass membrane protein</topology>
    </subcellularLocation>
    <subcellularLocation>
        <location evidence="7">Lysosome membrane</location>
        <topology evidence="7">Multi-pass membrane protein</topology>
    </subcellularLocation>
</comment>
<feature type="transmembrane region" description="Helical" evidence="7">
    <location>
        <begin position="288"/>
        <end position="306"/>
    </location>
</feature>
<dbReference type="PANTHER" id="PTHR10981">
    <property type="entry name" value="BATTENIN"/>
    <property type="match status" value="1"/>
</dbReference>
<dbReference type="EMBL" id="QKKF02007161">
    <property type="protein sequence ID" value="RZF46105.1"/>
    <property type="molecule type" value="Genomic_DNA"/>
</dbReference>
<keyword evidence="3" id="KW-0813">Transport</keyword>
<keyword evidence="7" id="KW-0458">Lysosome</keyword>
<evidence type="ECO:0000313" key="10">
    <source>
        <dbReference type="Proteomes" id="UP000291343"/>
    </source>
</evidence>
<dbReference type="GO" id="GO:0005765">
    <property type="term" value="C:lysosomal membrane"/>
    <property type="evidence" value="ECO:0007669"/>
    <property type="project" value="UniProtKB-SubCell"/>
</dbReference>
<sequence>MNVLGKKDTLEMSYQDRNVGTEGTQVKEILIEAGGTRDDRDSGGSQREDAENPDFNTDCETEDTDDLTTDNIDDSEVVSDLSTTLPVTVVEVLPADPGPEPVMPRSSLLRCCGLFDRPTWPYLIGFWILGLCNNYGYVVMLSAAHDIIKQHSHPDSSHDYVPTTPRDCNKLSTGAILLADVVPSLCIKMFAAFLPLCIKVRVAVMIVLSIMGYVLVASSTTQTMVFSGVVFTSLASGLGEASFVAYMSFFRDKGVIGFWSSGTGAAGLAGAIGYAVPTSLGATPAAVLYSMTSVPLLMALIFTFTLKNPDRQLETAVLERNQQDFKLKQKLLFLPSLMHYMIPIGLVYFFEYLINQGLFELLYFEDTFLTHDEQYRWYQVLYQLGVVISRSSIGLVKINNLSLLSVLQGVNVILLLIESVYFFVPQMVIVMIVIVWEGLLGGASYVNTLYKMNIEVEEDKREFAMGVVTLSDSVGITLSGILAIPLHNYICDLPKY</sequence>
<dbReference type="SUPFAM" id="SSF103473">
    <property type="entry name" value="MFS general substrate transporter"/>
    <property type="match status" value="1"/>
</dbReference>
<name>A0A482XJ79_LAOST</name>
<evidence type="ECO:0000256" key="7">
    <source>
        <dbReference type="RuleBase" id="RU361113"/>
    </source>
</evidence>
<evidence type="ECO:0000256" key="8">
    <source>
        <dbReference type="SAM" id="MobiDB-lite"/>
    </source>
</evidence>
<feature type="compositionally biased region" description="Acidic residues" evidence="8">
    <location>
        <begin position="57"/>
        <end position="72"/>
    </location>
</feature>